<dbReference type="Pfam" id="PF20181">
    <property type="entry name" value="DUF6544"/>
    <property type="match status" value="1"/>
</dbReference>
<comment type="caution">
    <text evidence="1">The sequence shown here is derived from an EMBL/GenBank/DDBJ whole genome shotgun (WGS) entry which is preliminary data.</text>
</comment>
<evidence type="ECO:0000313" key="2">
    <source>
        <dbReference type="Proteomes" id="UP001595632"/>
    </source>
</evidence>
<sequence>MGVLTIVGIGAAALLLALLVARARFGAFVAGFEAKLGRTRPVPVTDRLPPRVREFAQRCDASADDIAARVHLTQLAELQREPGGPWYWLEARQTIATGEPGFVWEGWRPFCGTTKVRVVDSFVNGAGRLRVQILGLVRIIEAKGADVDRGEAMRYLAELPWAPDAILGNPSVSWRMEDEDHAVATLEAAGGPVSVRFRFDGAGDIVEFFAKDRPKLQPGGGVVLCDWRGYFRNYRMIGTRRIPSEGEVGYVEGGVYDAYFQGRVTSYEIDH</sequence>
<keyword evidence="2" id="KW-1185">Reference proteome</keyword>
<proteinExistence type="predicted"/>
<name>A0ABV7H3E7_9RHOB</name>
<dbReference type="RefSeq" id="WP_275634795.1">
    <property type="nucleotide sequence ID" value="NZ_JARGYD010000012.1"/>
</dbReference>
<dbReference type="InterPro" id="IPR046674">
    <property type="entry name" value="DUF6544"/>
</dbReference>
<organism evidence="1 2">
    <name type="scientific">Psychromarinibacter halotolerans</name>
    <dbReference type="NCBI Taxonomy" id="1775175"/>
    <lineage>
        <taxon>Bacteria</taxon>
        <taxon>Pseudomonadati</taxon>
        <taxon>Pseudomonadota</taxon>
        <taxon>Alphaproteobacteria</taxon>
        <taxon>Rhodobacterales</taxon>
        <taxon>Paracoccaceae</taxon>
        <taxon>Psychromarinibacter</taxon>
    </lineage>
</organism>
<accession>A0ABV7H3E7</accession>
<gene>
    <name evidence="1" type="ORF">ACFOGP_24330</name>
</gene>
<dbReference type="EMBL" id="JBHRTB010000010">
    <property type="protein sequence ID" value="MFC3145872.1"/>
    <property type="molecule type" value="Genomic_DNA"/>
</dbReference>
<dbReference type="Proteomes" id="UP001595632">
    <property type="component" value="Unassembled WGS sequence"/>
</dbReference>
<evidence type="ECO:0000313" key="1">
    <source>
        <dbReference type="EMBL" id="MFC3145872.1"/>
    </source>
</evidence>
<protein>
    <submittedName>
        <fullName evidence="1">DUF6544 family protein</fullName>
    </submittedName>
</protein>
<reference evidence="2" key="1">
    <citation type="journal article" date="2019" name="Int. J. Syst. Evol. Microbiol.">
        <title>The Global Catalogue of Microorganisms (GCM) 10K type strain sequencing project: providing services to taxonomists for standard genome sequencing and annotation.</title>
        <authorList>
            <consortium name="The Broad Institute Genomics Platform"/>
            <consortium name="The Broad Institute Genome Sequencing Center for Infectious Disease"/>
            <person name="Wu L."/>
            <person name="Ma J."/>
        </authorList>
    </citation>
    <scope>NUCLEOTIDE SEQUENCE [LARGE SCALE GENOMIC DNA]</scope>
    <source>
        <strain evidence="2">KCTC 52366</strain>
    </source>
</reference>